<name>A0A0G3HA16_9CORY</name>
<dbReference type="EMBL" id="CP011546">
    <property type="protein sequence ID" value="AKK10196.1"/>
    <property type="molecule type" value="Genomic_DNA"/>
</dbReference>
<dbReference type="Proteomes" id="UP000035548">
    <property type="component" value="Chromosome"/>
</dbReference>
<keyword evidence="2" id="KW-1185">Reference proteome</keyword>
<dbReference type="OrthoDB" id="5241763at2"/>
<sequence length="224" mass="22989">MISTPVLAQLRRRGRIGACADAAHRALAEAHRNRAVLHKGDVIAAESAVRGARLSALIDGRFDAPADAEISAYSLLAPGVVEAQVAALRRAPAGVFAQLDLRAGGPGIPVADAARVQRLAAVVAAERVDAALMPVVLYAEIAGHGVFGPRSGVVARVGARLAAVATGFDPKGIAVPEVYLHRHRQEVDDALAGYARGDIDGALEVLLAAWEAGAQAAQSIISAA</sequence>
<evidence type="ECO:0000313" key="2">
    <source>
        <dbReference type="Proteomes" id="UP000035548"/>
    </source>
</evidence>
<dbReference type="PATRIC" id="fig|1072256.5.peg.164"/>
<protein>
    <recommendedName>
        <fullName evidence="3">Fido domain-containing protein</fullName>
    </recommendedName>
</protein>
<reference evidence="2" key="2">
    <citation type="submission" date="2015-05" db="EMBL/GenBank/DDBJ databases">
        <title>Complete genome sequence of Corynebacterium uterequi DSM 45634, isolated from the uterus of a maiden mare.</title>
        <authorList>
            <person name="Ruckert C."/>
            <person name="Albersmeier A."/>
            <person name="Winkler A."/>
            <person name="Tauch A."/>
        </authorList>
    </citation>
    <scope>NUCLEOTIDE SEQUENCE [LARGE SCALE GENOMIC DNA]</scope>
    <source>
        <strain evidence="2">DSM 45634</strain>
    </source>
</reference>
<organism evidence="1 2">
    <name type="scientific">Corynebacterium uterequi</name>
    <dbReference type="NCBI Taxonomy" id="1072256"/>
    <lineage>
        <taxon>Bacteria</taxon>
        <taxon>Bacillati</taxon>
        <taxon>Actinomycetota</taxon>
        <taxon>Actinomycetes</taxon>
        <taxon>Mycobacteriales</taxon>
        <taxon>Corynebacteriaceae</taxon>
        <taxon>Corynebacterium</taxon>
    </lineage>
</organism>
<evidence type="ECO:0000313" key="1">
    <source>
        <dbReference type="EMBL" id="AKK10196.1"/>
    </source>
</evidence>
<gene>
    <name evidence="1" type="ORF">CUTER_00875</name>
</gene>
<dbReference type="AlphaFoldDB" id="A0A0G3HA16"/>
<proteinExistence type="predicted"/>
<reference evidence="1 2" key="1">
    <citation type="journal article" date="2015" name="Genome Announc.">
        <title>Virulence Factor Genes Detected in the Complete Genome Sequence of Corynebacterium uterequi DSM 45634, Isolated from the Uterus of a Maiden Mare.</title>
        <authorList>
            <person name="Ruckert C."/>
            <person name="Kriete M."/>
            <person name="Jaenicke S."/>
            <person name="Winkler A."/>
            <person name="Tauch A."/>
        </authorList>
    </citation>
    <scope>NUCLEOTIDE SEQUENCE [LARGE SCALE GENOMIC DNA]</scope>
    <source>
        <strain evidence="1 2">DSM 45634</strain>
    </source>
</reference>
<accession>A0A0G3HA16</accession>
<evidence type="ECO:0008006" key="3">
    <source>
        <dbReference type="Google" id="ProtNLM"/>
    </source>
</evidence>
<dbReference type="RefSeq" id="WP_047258830.1">
    <property type="nucleotide sequence ID" value="NZ_CP011546.1"/>
</dbReference>
<dbReference type="STRING" id="1072256.CUTER_00875"/>
<dbReference type="KEGG" id="cut:CUTER_00875"/>